<gene>
    <name evidence="6 7" type="primary">LOC106514382</name>
</gene>
<dbReference type="PANTHER" id="PTHR14388:SF6">
    <property type="entry name" value="SH2 DOMAIN-CONTAINING PROTEIN 7"/>
    <property type="match status" value="1"/>
</dbReference>
<reference evidence="6 7" key="1">
    <citation type="submission" date="2025-04" db="UniProtKB">
        <authorList>
            <consortium name="RefSeq"/>
        </authorList>
    </citation>
    <scope>IDENTIFICATION</scope>
    <source>
        <strain evidence="6 7">Quisiro</strain>
        <tissue evidence="6 7">Liver</tissue>
    </source>
</reference>
<feature type="compositionally biased region" description="Polar residues" evidence="3">
    <location>
        <begin position="389"/>
        <end position="399"/>
    </location>
</feature>
<sequence>MFSAMTLGSNHTVVITRTGVERDCCMLCRPQKARSDNFGYFSHSKPKDPNHPKSHCYRTRVKFCFKDKVRMEQKEQTGDPNGEGTNGGNLRDLASKWFIDTQVPLIVNNGLFPSWFMGFTSRKDAENLLKDKELGCYLIRLSDKAIGYILSYKGRDRFRHFVISQSVTGQFVVSGDNEGHDTVLKLIEHYKTIPIEPFGEYLTFPCFKDHSEDLYDIIRVSPKDKPEAVLRAAKNLQKQKTASAPDHQPAWQPKGNKTEEEVPPLPRRSRHLDSGPFTDEQDGVVYAQLKKQTVKEKPRIQHVQQDNLPEVSRRKVESSNAKNRNNGRCSPPSAPESVYTELNPLDSKSKSLPLLDSSSDTEQCYRLRVPPDTPPRLSPKPIRQAASYAPQSNSSQSLDGMSDNAVYHLAGPASFNNRSSTAQQQSNSLYAEVAIETPVLNQDDTYELIPDQKEPVKPNSSYEPVEDSKRKFNYSSWGIKNDKWKWLFPEAKRKW</sequence>
<dbReference type="InterPro" id="IPR000980">
    <property type="entry name" value="SH2"/>
</dbReference>
<protein>
    <submittedName>
        <fullName evidence="6 7">SH2 domain-containing protein 7-like isoform X1</fullName>
    </submittedName>
</protein>
<dbReference type="KEGG" id="alim:106514382"/>
<evidence type="ECO:0000313" key="7">
    <source>
        <dbReference type="RefSeq" id="XP_013859084.1"/>
    </source>
</evidence>
<accession>A0A2I4AUC3</accession>
<keyword evidence="5" id="KW-1185">Reference proteome</keyword>
<dbReference type="PROSITE" id="PS50001">
    <property type="entry name" value="SH2"/>
    <property type="match status" value="1"/>
</dbReference>
<dbReference type="AlphaFoldDB" id="A0A2I4AUC3"/>
<name>A0A2I4AUC3_AUSLI</name>
<dbReference type="Gene3D" id="3.30.505.10">
    <property type="entry name" value="SH2 domain"/>
    <property type="match status" value="1"/>
</dbReference>
<dbReference type="RefSeq" id="XP_013859083.1">
    <property type="nucleotide sequence ID" value="XM_014003629.1"/>
</dbReference>
<dbReference type="GO" id="GO:0005737">
    <property type="term" value="C:cytoplasm"/>
    <property type="evidence" value="ECO:0007669"/>
    <property type="project" value="TreeGrafter"/>
</dbReference>
<evidence type="ECO:0000256" key="1">
    <source>
        <dbReference type="ARBA" id="ARBA00022999"/>
    </source>
</evidence>
<feature type="compositionally biased region" description="Low complexity" evidence="3">
    <location>
        <begin position="344"/>
        <end position="360"/>
    </location>
</feature>
<dbReference type="PANTHER" id="PTHR14388">
    <property type="entry name" value="T CELL-SPECIFIC ADAPTER PROTEIN TSAD"/>
    <property type="match status" value="1"/>
</dbReference>
<dbReference type="InterPro" id="IPR036860">
    <property type="entry name" value="SH2_dom_sf"/>
</dbReference>
<dbReference type="SMART" id="SM00252">
    <property type="entry name" value="SH2"/>
    <property type="match status" value="1"/>
</dbReference>
<dbReference type="Pfam" id="PF00017">
    <property type="entry name" value="SH2"/>
    <property type="match status" value="1"/>
</dbReference>
<organism evidence="5 7">
    <name type="scientific">Austrofundulus limnaeus</name>
    <name type="common">Annual killifish</name>
    <dbReference type="NCBI Taxonomy" id="52670"/>
    <lineage>
        <taxon>Eukaryota</taxon>
        <taxon>Metazoa</taxon>
        <taxon>Chordata</taxon>
        <taxon>Craniata</taxon>
        <taxon>Vertebrata</taxon>
        <taxon>Euteleostomi</taxon>
        <taxon>Actinopterygii</taxon>
        <taxon>Neopterygii</taxon>
        <taxon>Teleostei</taxon>
        <taxon>Neoteleostei</taxon>
        <taxon>Acanthomorphata</taxon>
        <taxon>Ovalentaria</taxon>
        <taxon>Atherinomorphae</taxon>
        <taxon>Cyprinodontiformes</taxon>
        <taxon>Rivulidae</taxon>
        <taxon>Austrofundulus</taxon>
    </lineage>
</organism>
<dbReference type="OrthoDB" id="6108017at2759"/>
<dbReference type="GeneID" id="106514382"/>
<proteinExistence type="predicted"/>
<feature type="domain" description="SH2" evidence="4">
    <location>
        <begin position="115"/>
        <end position="206"/>
    </location>
</feature>
<keyword evidence="1 2" id="KW-0727">SH2 domain</keyword>
<evidence type="ECO:0000259" key="4">
    <source>
        <dbReference type="PROSITE" id="PS50001"/>
    </source>
</evidence>
<evidence type="ECO:0000256" key="2">
    <source>
        <dbReference type="PROSITE-ProRule" id="PRU00191"/>
    </source>
</evidence>
<dbReference type="Proteomes" id="UP000192220">
    <property type="component" value="Unplaced"/>
</dbReference>
<evidence type="ECO:0000256" key="3">
    <source>
        <dbReference type="SAM" id="MobiDB-lite"/>
    </source>
</evidence>
<evidence type="ECO:0000313" key="6">
    <source>
        <dbReference type="RefSeq" id="XP_013859083.1"/>
    </source>
</evidence>
<feature type="compositionally biased region" description="Polar residues" evidence="3">
    <location>
        <begin position="318"/>
        <end position="328"/>
    </location>
</feature>
<feature type="region of interest" description="Disordered" evidence="3">
    <location>
        <begin position="236"/>
        <end position="402"/>
    </location>
</feature>
<dbReference type="SUPFAM" id="SSF55550">
    <property type="entry name" value="SH2 domain"/>
    <property type="match status" value="1"/>
</dbReference>
<dbReference type="RefSeq" id="XP_013859084.1">
    <property type="nucleotide sequence ID" value="XM_014003630.1"/>
</dbReference>
<evidence type="ECO:0000313" key="5">
    <source>
        <dbReference type="Proteomes" id="UP000192220"/>
    </source>
</evidence>